<feature type="compositionally biased region" description="Low complexity" evidence="1">
    <location>
        <begin position="97"/>
        <end position="110"/>
    </location>
</feature>
<dbReference type="PANTHER" id="PTHR45913:SF22">
    <property type="entry name" value="SCAN BOX DOMAIN-CONTAINING PROTEIN"/>
    <property type="match status" value="1"/>
</dbReference>
<feature type="region of interest" description="Disordered" evidence="1">
    <location>
        <begin position="89"/>
        <end position="111"/>
    </location>
</feature>
<organism evidence="2 3">
    <name type="scientific">Phaedon cochleariae</name>
    <name type="common">Mustard beetle</name>
    <dbReference type="NCBI Taxonomy" id="80249"/>
    <lineage>
        <taxon>Eukaryota</taxon>
        <taxon>Metazoa</taxon>
        <taxon>Ecdysozoa</taxon>
        <taxon>Arthropoda</taxon>
        <taxon>Hexapoda</taxon>
        <taxon>Insecta</taxon>
        <taxon>Pterygota</taxon>
        <taxon>Neoptera</taxon>
        <taxon>Endopterygota</taxon>
        <taxon>Coleoptera</taxon>
        <taxon>Polyphaga</taxon>
        <taxon>Cucujiformia</taxon>
        <taxon>Chrysomeloidea</taxon>
        <taxon>Chrysomelidae</taxon>
        <taxon>Chrysomelinae</taxon>
        <taxon>Chrysomelini</taxon>
        <taxon>Phaedon</taxon>
    </lineage>
</organism>
<keyword evidence="3" id="KW-1185">Reference proteome</keyword>
<feature type="region of interest" description="Disordered" evidence="1">
    <location>
        <begin position="183"/>
        <end position="203"/>
    </location>
</feature>
<dbReference type="PANTHER" id="PTHR45913">
    <property type="entry name" value="EPM2A-INTERACTING PROTEIN 1"/>
    <property type="match status" value="1"/>
</dbReference>
<dbReference type="SUPFAM" id="SSF53098">
    <property type="entry name" value="Ribonuclease H-like"/>
    <property type="match status" value="1"/>
</dbReference>
<evidence type="ECO:0000313" key="2">
    <source>
        <dbReference type="EMBL" id="CAG9822185.1"/>
    </source>
</evidence>
<gene>
    <name evidence="2" type="ORF">PHAECO_LOCUS9714</name>
</gene>
<sequence>MQQESSSSQTNSETDLLMRKIVKKAHYDAKRYKPSTSCTSFSSAPEKVITLSSARPTQTRTAFSNAEDTLLIYIISSDKKLYQTIGNSSCSQNSDMQQESSSSQTNSETDSLMKKIVKKAHYDAKRYKPSTSCTSFSSAPEKVITLSSARPTQTRTAFSNAEDTLLIYTISSDKKLYQTIGNSSCSQNSDMQQESSSSQTNSETDLLMEKIVKKAHYDAKRYKPSTSCTSFSSAPEKVITLSSARPTQTRTAFSNAEDTLLIYTISSDKKLYQTIVNSSENLVWENLCGCCTNGAPAMLGTRSGFQIQVKEPSPKVRGIHCMIHRQALASKTLPANLGTVLDQVVKIVNFVKGGALNSRLFKQLCADMDATHQTLLFHTNVRWLSKGNVTARVFALRDELKLFYEAQERSKNELDLLRNPFKLAVEIVPDDCQDEFLELKNDSGAKDLFDEKSVSEFWPLMCESYPKIAEIAIRALLPFVSTYLCESGFSTMLQIKTKQRTVSREHSRKLYTTLECVRAPPRRKDLETVQARRKYARRESEQDSARHAYTRAFWKLPDYSSITLHRYI</sequence>
<reference evidence="2" key="1">
    <citation type="submission" date="2022-01" db="EMBL/GenBank/DDBJ databases">
        <authorList>
            <person name="King R."/>
        </authorList>
    </citation>
    <scope>NUCLEOTIDE SEQUENCE</scope>
</reference>
<accession>A0A9N9SHM2</accession>
<feature type="compositionally biased region" description="Low complexity" evidence="1">
    <location>
        <begin position="192"/>
        <end position="203"/>
    </location>
</feature>
<dbReference type="InterPro" id="IPR012337">
    <property type="entry name" value="RNaseH-like_sf"/>
</dbReference>
<dbReference type="OrthoDB" id="6627600at2759"/>
<dbReference type="EMBL" id="OU896711">
    <property type="protein sequence ID" value="CAG9822185.1"/>
    <property type="molecule type" value="Genomic_DNA"/>
</dbReference>
<name>A0A9N9SHM2_PHACE</name>
<dbReference type="Proteomes" id="UP001153737">
    <property type="component" value="Chromosome 5"/>
</dbReference>
<dbReference type="AlphaFoldDB" id="A0A9N9SHM2"/>
<evidence type="ECO:0000256" key="1">
    <source>
        <dbReference type="SAM" id="MobiDB-lite"/>
    </source>
</evidence>
<evidence type="ECO:0000313" key="3">
    <source>
        <dbReference type="Proteomes" id="UP001153737"/>
    </source>
</evidence>
<proteinExistence type="predicted"/>
<reference evidence="2" key="2">
    <citation type="submission" date="2022-10" db="EMBL/GenBank/DDBJ databases">
        <authorList>
            <consortium name="ENA_rothamsted_submissions"/>
            <consortium name="culmorum"/>
            <person name="King R."/>
        </authorList>
    </citation>
    <scope>NUCLEOTIDE SEQUENCE</scope>
</reference>
<protein>
    <submittedName>
        <fullName evidence="2">Uncharacterized protein</fullName>
    </submittedName>
</protein>